<evidence type="ECO:0000256" key="1">
    <source>
        <dbReference type="ARBA" id="ARBA00009375"/>
    </source>
</evidence>
<dbReference type="CDD" id="cd02570">
    <property type="entry name" value="PseudoU_synth_EcTruA"/>
    <property type="match status" value="1"/>
</dbReference>
<dbReference type="Gene3D" id="3.30.70.580">
    <property type="entry name" value="Pseudouridine synthase I, catalytic domain, N-terminal subdomain"/>
    <property type="match status" value="1"/>
</dbReference>
<dbReference type="Pfam" id="PF01416">
    <property type="entry name" value="PseudoU_synth_1"/>
    <property type="match status" value="2"/>
</dbReference>
<evidence type="ECO:0000256" key="3">
    <source>
        <dbReference type="ARBA" id="ARBA00023235"/>
    </source>
</evidence>
<evidence type="ECO:0000313" key="9">
    <source>
        <dbReference type="EMBL" id="RAQ22732.1"/>
    </source>
</evidence>
<gene>
    <name evidence="4" type="primary">truA</name>
    <name evidence="9" type="ORF">DPQ25_11340</name>
</gene>
<reference evidence="9 10" key="1">
    <citation type="submission" date="2018-06" db="EMBL/GenBank/DDBJ databases">
        <title>Noncontiguous genome sequence of Ruminococcaceae bacterium ASD2818.</title>
        <authorList>
            <person name="Chaplin A.V."/>
            <person name="Sokolova S.R."/>
            <person name="Kochetkova T.O."/>
            <person name="Goltsov A.Y."/>
            <person name="Trofimov D.Y."/>
            <person name="Efimov B.A."/>
        </authorList>
    </citation>
    <scope>NUCLEOTIDE SEQUENCE [LARGE SCALE GENOMIC DNA]</scope>
    <source>
        <strain evidence="9 10">ASD2818</strain>
    </source>
</reference>
<evidence type="ECO:0000256" key="6">
    <source>
        <dbReference type="PIRSR" id="PIRSR001430-2"/>
    </source>
</evidence>
<dbReference type="GO" id="GO:0031119">
    <property type="term" value="P:tRNA pseudouridine synthesis"/>
    <property type="evidence" value="ECO:0007669"/>
    <property type="project" value="UniProtKB-UniRule"/>
</dbReference>
<comment type="caution">
    <text evidence="9">The sequence shown here is derived from an EMBL/GenBank/DDBJ whole genome shotgun (WGS) entry which is preliminary data.</text>
</comment>
<evidence type="ECO:0000259" key="8">
    <source>
        <dbReference type="Pfam" id="PF01416"/>
    </source>
</evidence>
<feature type="binding site" evidence="4 6">
    <location>
        <position position="110"/>
    </location>
    <ligand>
        <name>substrate</name>
    </ligand>
</feature>
<feature type="domain" description="Pseudouridine synthase I TruA alpha/beta" evidence="8">
    <location>
        <begin position="10"/>
        <end position="104"/>
    </location>
</feature>
<dbReference type="HAMAP" id="MF_00171">
    <property type="entry name" value="TruA"/>
    <property type="match status" value="1"/>
</dbReference>
<comment type="function">
    <text evidence="4">Formation of pseudouridine at positions 38, 39 and 40 in the anticodon stem and loop of transfer RNAs.</text>
</comment>
<dbReference type="NCBIfam" id="TIGR00071">
    <property type="entry name" value="hisT_truA"/>
    <property type="match status" value="1"/>
</dbReference>
<dbReference type="InterPro" id="IPR020097">
    <property type="entry name" value="PsdUridine_synth_TruA_a/b_dom"/>
</dbReference>
<comment type="subunit">
    <text evidence="4">Homodimer.</text>
</comment>
<dbReference type="InterPro" id="IPR020095">
    <property type="entry name" value="PsdUridine_synth_TruA_C"/>
</dbReference>
<keyword evidence="2 4" id="KW-0819">tRNA processing</keyword>
<feature type="active site" description="Nucleophile" evidence="4 5">
    <location>
        <position position="52"/>
    </location>
</feature>
<comment type="caution">
    <text evidence="4">Lacks conserved residue(s) required for the propagation of feature annotation.</text>
</comment>
<evidence type="ECO:0000256" key="5">
    <source>
        <dbReference type="PIRSR" id="PIRSR001430-1"/>
    </source>
</evidence>
<evidence type="ECO:0000256" key="7">
    <source>
        <dbReference type="RuleBase" id="RU003792"/>
    </source>
</evidence>
<comment type="catalytic activity">
    <reaction evidence="4 7">
        <text>uridine(38/39/40) in tRNA = pseudouridine(38/39/40) in tRNA</text>
        <dbReference type="Rhea" id="RHEA:22376"/>
        <dbReference type="Rhea" id="RHEA-COMP:10085"/>
        <dbReference type="Rhea" id="RHEA-COMP:10087"/>
        <dbReference type="ChEBI" id="CHEBI:65314"/>
        <dbReference type="ChEBI" id="CHEBI:65315"/>
        <dbReference type="EC" id="5.4.99.12"/>
    </reaction>
</comment>
<name>A0A328UFX4_9FIRM</name>
<protein>
    <recommendedName>
        <fullName evidence="4">tRNA pseudouridine synthase A</fullName>
        <ecNumber evidence="4">5.4.99.12</ecNumber>
    </recommendedName>
    <alternativeName>
        <fullName evidence="4">tRNA pseudouridine(38-40) synthase</fullName>
    </alternativeName>
    <alternativeName>
        <fullName evidence="4">tRNA pseudouridylate synthase I</fullName>
    </alternativeName>
    <alternativeName>
        <fullName evidence="4">tRNA-uridine isomerase I</fullName>
    </alternativeName>
</protein>
<keyword evidence="10" id="KW-1185">Reference proteome</keyword>
<evidence type="ECO:0000256" key="2">
    <source>
        <dbReference type="ARBA" id="ARBA00022694"/>
    </source>
</evidence>
<dbReference type="GO" id="GO:0003723">
    <property type="term" value="F:RNA binding"/>
    <property type="evidence" value="ECO:0007669"/>
    <property type="project" value="InterPro"/>
</dbReference>
<keyword evidence="3 4" id="KW-0413">Isomerase</keyword>
<dbReference type="InterPro" id="IPR020094">
    <property type="entry name" value="TruA/RsuA/RluB/E/F_N"/>
</dbReference>
<organism evidence="9 10">
    <name type="scientific">Hydrogeniiclostridium mannosilyticum</name>
    <dbReference type="NCBI Taxonomy" id="2764322"/>
    <lineage>
        <taxon>Bacteria</taxon>
        <taxon>Bacillati</taxon>
        <taxon>Bacillota</taxon>
        <taxon>Clostridia</taxon>
        <taxon>Eubacteriales</taxon>
        <taxon>Acutalibacteraceae</taxon>
        <taxon>Hydrogeniiclostridium</taxon>
    </lineage>
</organism>
<dbReference type="Gene3D" id="3.30.70.660">
    <property type="entry name" value="Pseudouridine synthase I, catalytic domain, C-terminal subdomain"/>
    <property type="match status" value="1"/>
</dbReference>
<comment type="similarity">
    <text evidence="1 4 7">Belongs to the tRNA pseudouridine synthase TruA family.</text>
</comment>
<dbReference type="Proteomes" id="UP000249377">
    <property type="component" value="Unassembled WGS sequence"/>
</dbReference>
<dbReference type="SUPFAM" id="SSF55120">
    <property type="entry name" value="Pseudouridine synthase"/>
    <property type="match status" value="1"/>
</dbReference>
<dbReference type="EC" id="5.4.99.12" evidence="4"/>
<accession>A0A328UFX4</accession>
<dbReference type="AlphaFoldDB" id="A0A328UFX4"/>
<evidence type="ECO:0000256" key="4">
    <source>
        <dbReference type="HAMAP-Rule" id="MF_00171"/>
    </source>
</evidence>
<dbReference type="InterPro" id="IPR020103">
    <property type="entry name" value="PsdUridine_synth_cat_dom_sf"/>
</dbReference>
<feature type="domain" description="Pseudouridine synthase I TruA alpha/beta" evidence="8">
    <location>
        <begin position="143"/>
        <end position="246"/>
    </location>
</feature>
<dbReference type="EMBL" id="QLYR01000009">
    <property type="protein sequence ID" value="RAQ22732.1"/>
    <property type="molecule type" value="Genomic_DNA"/>
</dbReference>
<dbReference type="PIRSF" id="PIRSF001430">
    <property type="entry name" value="tRNA_psdUrid_synth"/>
    <property type="match status" value="1"/>
</dbReference>
<dbReference type="InterPro" id="IPR001406">
    <property type="entry name" value="PsdUridine_synth_TruA"/>
</dbReference>
<dbReference type="RefSeq" id="WP_112333296.1">
    <property type="nucleotide sequence ID" value="NZ_JADPHD010000002.1"/>
</dbReference>
<evidence type="ECO:0000313" key="10">
    <source>
        <dbReference type="Proteomes" id="UP000249377"/>
    </source>
</evidence>
<dbReference type="GO" id="GO:0160147">
    <property type="term" value="F:tRNA pseudouridine(38-40) synthase activity"/>
    <property type="evidence" value="ECO:0007669"/>
    <property type="project" value="UniProtKB-EC"/>
</dbReference>
<proteinExistence type="inferred from homology"/>
<dbReference type="PANTHER" id="PTHR11142:SF0">
    <property type="entry name" value="TRNA PSEUDOURIDINE SYNTHASE-LIKE 1"/>
    <property type="match status" value="1"/>
</dbReference>
<dbReference type="FunFam" id="3.30.70.580:FF:000001">
    <property type="entry name" value="tRNA pseudouridine synthase A"/>
    <property type="match status" value="1"/>
</dbReference>
<sequence>MRNLLLTLCYDGSAYHGWQVQRNAVSVQQVFQQALEKVTGTRPDVKGCSRTDTGVHARRFCCSFHTEHTIPPERLVAALNHFLPRDVSVLACREVPADFHARYSCRGKEYEYQIWNHPVRNPFLRDRALHYYYSLDLDRLNAAAGAFVGRHNFTSFCSADARVKGDLSRTITCSQWRREGDLVVYRVSADGFLYNMVRILVGTQLWVAAGKLAASDMHGILSAEDRNAAGPTAPAAGLYLNRVFYDSEDVNQ</sequence>
<dbReference type="PANTHER" id="PTHR11142">
    <property type="entry name" value="PSEUDOURIDYLATE SYNTHASE"/>
    <property type="match status" value="1"/>
</dbReference>